<comment type="caution">
    <text evidence="2">The sequence shown here is derived from an EMBL/GenBank/DDBJ whole genome shotgun (WGS) entry which is preliminary data.</text>
</comment>
<dbReference type="AlphaFoldDB" id="A0A1F7J686"/>
<evidence type="ECO:0000259" key="1">
    <source>
        <dbReference type="Pfam" id="PF01979"/>
    </source>
</evidence>
<dbReference type="EMBL" id="MGAQ01000005">
    <property type="protein sequence ID" value="OGK51134.1"/>
    <property type="molecule type" value="Genomic_DNA"/>
</dbReference>
<dbReference type="GO" id="GO:0004038">
    <property type="term" value="F:allantoinase activity"/>
    <property type="evidence" value="ECO:0007669"/>
    <property type="project" value="TreeGrafter"/>
</dbReference>
<organism evidence="2 3">
    <name type="scientific">Candidatus Roizmanbacteria bacterium RIFCSPLOWO2_01_FULL_40_42</name>
    <dbReference type="NCBI Taxonomy" id="1802066"/>
    <lineage>
        <taxon>Bacteria</taxon>
        <taxon>Candidatus Roizmaniibacteriota</taxon>
    </lineage>
</organism>
<dbReference type="InterPro" id="IPR032466">
    <property type="entry name" value="Metal_Hydrolase"/>
</dbReference>
<accession>A0A1F7J686</accession>
<dbReference type="InterPro" id="IPR011059">
    <property type="entry name" value="Metal-dep_hydrolase_composite"/>
</dbReference>
<dbReference type="InterPro" id="IPR006680">
    <property type="entry name" value="Amidohydro-rel"/>
</dbReference>
<evidence type="ECO:0000313" key="2">
    <source>
        <dbReference type="EMBL" id="OGK51134.1"/>
    </source>
</evidence>
<dbReference type="Gene3D" id="3.20.20.140">
    <property type="entry name" value="Metal-dependent hydrolases"/>
    <property type="match status" value="1"/>
</dbReference>
<dbReference type="SUPFAM" id="SSF51556">
    <property type="entry name" value="Metallo-dependent hydrolases"/>
    <property type="match status" value="1"/>
</dbReference>
<dbReference type="Pfam" id="PF01979">
    <property type="entry name" value="Amidohydro_1"/>
    <property type="match status" value="1"/>
</dbReference>
<reference evidence="2 3" key="1">
    <citation type="journal article" date="2016" name="Nat. Commun.">
        <title>Thousands of microbial genomes shed light on interconnected biogeochemical processes in an aquifer system.</title>
        <authorList>
            <person name="Anantharaman K."/>
            <person name="Brown C.T."/>
            <person name="Hug L.A."/>
            <person name="Sharon I."/>
            <person name="Castelle C.J."/>
            <person name="Probst A.J."/>
            <person name="Thomas B.C."/>
            <person name="Singh A."/>
            <person name="Wilkins M.J."/>
            <person name="Karaoz U."/>
            <person name="Brodie E.L."/>
            <person name="Williams K.H."/>
            <person name="Hubbard S.S."/>
            <person name="Banfield J.F."/>
        </authorList>
    </citation>
    <scope>NUCLEOTIDE SEQUENCE [LARGE SCALE GENOMIC DNA]</scope>
</reference>
<dbReference type="PANTHER" id="PTHR43668:SF2">
    <property type="entry name" value="ALLANTOINASE"/>
    <property type="match status" value="1"/>
</dbReference>
<evidence type="ECO:0000313" key="3">
    <source>
        <dbReference type="Proteomes" id="UP000178558"/>
    </source>
</evidence>
<dbReference type="GO" id="GO:0005737">
    <property type="term" value="C:cytoplasm"/>
    <property type="evidence" value="ECO:0007669"/>
    <property type="project" value="TreeGrafter"/>
</dbReference>
<sequence>MKISNPHLVGGRLVYPDKIIDGIITVRNGKIVKIQKNSSRALLTYDFRRKGVYILPGLIETHGHFREPGLTHKGDIPHETRAALAGGVTTTLDMPNTNPPTTTVKLLNQKIKKIYPKRAYTDYSFFLGVSKDSLNEINKVNKKKIVGLKVFMAGHETTPTTIPDDETLGKVFKIAARRDILVGVHAEDQDLINHFNKKFGKRTDAAVWSIVRPNKVVAVAVARAIKLAKKNKTRIYLMHLSTPEEFAHVDRAKKQGVKVFGELVSRQLDFSTKDYKKFGNKIKVAPALRDLSDQKKMWERLRRGKIDTICAEHTPHEWKTKNQPNVWKAQSGMPSIQENLPSLITSFMKKYGTKRAEEALMLLAKFGAKKPAEIFGLKTKGSIEKGKDADFTVVDLSKEWRVAKKDLFSKCGWSAYEGMRLR</sequence>
<protein>
    <recommendedName>
        <fullName evidence="1">Amidohydrolase-related domain-containing protein</fullName>
    </recommendedName>
</protein>
<dbReference type="PANTHER" id="PTHR43668">
    <property type="entry name" value="ALLANTOINASE"/>
    <property type="match status" value="1"/>
</dbReference>
<name>A0A1F7J686_9BACT</name>
<dbReference type="InterPro" id="IPR050138">
    <property type="entry name" value="DHOase/Allantoinase_Hydrolase"/>
</dbReference>
<feature type="domain" description="Amidohydrolase-related" evidence="1">
    <location>
        <begin position="53"/>
        <end position="398"/>
    </location>
</feature>
<dbReference type="GO" id="GO:0006145">
    <property type="term" value="P:purine nucleobase catabolic process"/>
    <property type="evidence" value="ECO:0007669"/>
    <property type="project" value="TreeGrafter"/>
</dbReference>
<dbReference type="Gene3D" id="2.30.40.10">
    <property type="entry name" value="Urease, subunit C, domain 1"/>
    <property type="match status" value="1"/>
</dbReference>
<dbReference type="Proteomes" id="UP000178558">
    <property type="component" value="Unassembled WGS sequence"/>
</dbReference>
<dbReference type="SUPFAM" id="SSF51338">
    <property type="entry name" value="Composite domain of metallo-dependent hydrolases"/>
    <property type="match status" value="1"/>
</dbReference>
<proteinExistence type="predicted"/>
<gene>
    <name evidence="2" type="ORF">A3B50_05050</name>
</gene>
<feature type="non-terminal residue" evidence="2">
    <location>
        <position position="422"/>
    </location>
</feature>